<proteinExistence type="predicted"/>
<organism evidence="1 2">
    <name type="scientific">Pseudoalteromonas luteoviolacea CPMOR-1</name>
    <dbReference type="NCBI Taxonomy" id="1365248"/>
    <lineage>
        <taxon>Bacteria</taxon>
        <taxon>Pseudomonadati</taxon>
        <taxon>Pseudomonadota</taxon>
        <taxon>Gammaproteobacteria</taxon>
        <taxon>Alteromonadales</taxon>
        <taxon>Pseudoalteromonadaceae</taxon>
        <taxon>Pseudoalteromonas</taxon>
    </lineage>
</organism>
<name>A0A167LTS0_9GAMM</name>
<dbReference type="AlphaFoldDB" id="A0A167LTS0"/>
<dbReference type="PATRIC" id="fig|1365248.3.peg.1386"/>
<evidence type="ECO:0000313" key="1">
    <source>
        <dbReference type="EMBL" id="KZN65195.1"/>
    </source>
</evidence>
<protein>
    <submittedName>
        <fullName evidence="1">Uncharacterized protein</fullName>
    </submittedName>
</protein>
<evidence type="ECO:0000313" key="2">
    <source>
        <dbReference type="Proteomes" id="UP000076486"/>
    </source>
</evidence>
<reference evidence="1 2" key="1">
    <citation type="submission" date="2013-07" db="EMBL/GenBank/DDBJ databases">
        <title>Comparative Genomic and Metabolomic Analysis of Twelve Strains of Pseudoalteromonas luteoviolacea.</title>
        <authorList>
            <person name="Vynne N.G."/>
            <person name="Mansson M."/>
            <person name="Gram L."/>
        </authorList>
    </citation>
    <scope>NUCLEOTIDE SEQUENCE [LARGE SCALE GENOMIC DNA]</scope>
    <source>
        <strain evidence="1 2">CPMOR-1</strain>
    </source>
</reference>
<dbReference type="Proteomes" id="UP000076486">
    <property type="component" value="Unassembled WGS sequence"/>
</dbReference>
<dbReference type="EMBL" id="AUYC01000018">
    <property type="protein sequence ID" value="KZN65195.1"/>
    <property type="molecule type" value="Genomic_DNA"/>
</dbReference>
<gene>
    <name evidence="1" type="ORF">N473_01085</name>
</gene>
<sequence>MYLQAMGFITGQSSHSPPNDKNKCNFGLSSFYETKASRLISKAQATFY</sequence>
<comment type="caution">
    <text evidence="1">The sequence shown here is derived from an EMBL/GenBank/DDBJ whole genome shotgun (WGS) entry which is preliminary data.</text>
</comment>
<accession>A0A167LTS0</accession>